<dbReference type="EMBL" id="QJHL01000001">
    <property type="protein sequence ID" value="PXY47011.1"/>
    <property type="molecule type" value="Genomic_DNA"/>
</dbReference>
<comment type="caution">
    <text evidence="1">The sequence shown here is derived from an EMBL/GenBank/DDBJ whole genome shotgun (WGS) entry which is preliminary data.</text>
</comment>
<accession>A0A2V4C6P7</accession>
<organism evidence="1 2">
    <name type="scientific">Flavobacterium hydrophilum</name>
    <dbReference type="NCBI Taxonomy" id="2211445"/>
    <lineage>
        <taxon>Bacteria</taxon>
        <taxon>Pseudomonadati</taxon>
        <taxon>Bacteroidota</taxon>
        <taxon>Flavobacteriia</taxon>
        <taxon>Flavobacteriales</taxon>
        <taxon>Flavobacteriaceae</taxon>
        <taxon>Flavobacterium</taxon>
    </lineage>
</organism>
<reference evidence="1 2" key="1">
    <citation type="submission" date="2018-05" db="EMBL/GenBank/DDBJ databases">
        <title>Flavobacterium sp. strain IMCC34758, incomplete genome.</title>
        <authorList>
            <person name="Joung Y."/>
        </authorList>
    </citation>
    <scope>NUCLEOTIDE SEQUENCE [LARGE SCALE GENOMIC DNA]</scope>
    <source>
        <strain evidence="1 2">IMCC34758</strain>
    </source>
</reference>
<gene>
    <name evidence="1" type="ORF">DMB68_07650</name>
</gene>
<dbReference type="Proteomes" id="UP000247681">
    <property type="component" value="Unassembled WGS sequence"/>
</dbReference>
<sequence length="385" mass="44960">MKNFEKIITQEIAEFAKKHPHEHKLIVDKIRSYSYSDYTDDYYSFLPFKNQLIGYYINQAIEEYKISKSKNLANEIVEIADYDVDRRYDVMIALDIEEVFQKVLEYATDFLKGEDFLFHQGLYVNGQSLFALAQAYYNPKFKQDVVLFFNSAFKYAKTYAKEKIEYGEKANKDPNGSTLLELVQAISSLKEEDREQFADLVFDIYKFSSNEKKRSYELSQASGFIAIQLTYFQTAFDIKVINNAITKTGKHYQENAFVKQTLYAKWFLEKNAQEALLYLQNSKDSSNPMFAVFALTDLGHKEALPLFIAKQKESQHPVLWEIYEEAIQRLQNNFLPKNQTERMIWLNGNLTPTQRALGAENDNVFVKRAQQKIAVDDTVYETDED</sequence>
<protein>
    <submittedName>
        <fullName evidence="1">Uncharacterized protein</fullName>
    </submittedName>
</protein>
<keyword evidence="2" id="KW-1185">Reference proteome</keyword>
<name>A0A2V4C6P7_9FLAO</name>
<evidence type="ECO:0000313" key="1">
    <source>
        <dbReference type="EMBL" id="PXY47011.1"/>
    </source>
</evidence>
<evidence type="ECO:0000313" key="2">
    <source>
        <dbReference type="Proteomes" id="UP000247681"/>
    </source>
</evidence>
<dbReference type="OrthoDB" id="1319656at2"/>
<dbReference type="AlphaFoldDB" id="A0A2V4C6P7"/>
<dbReference type="RefSeq" id="WP_110346015.1">
    <property type="nucleotide sequence ID" value="NZ_QJHL01000001.1"/>
</dbReference>
<proteinExistence type="predicted"/>